<evidence type="ECO:0000256" key="1">
    <source>
        <dbReference type="ARBA" id="ARBA00009477"/>
    </source>
</evidence>
<dbReference type="Gene3D" id="2.40.50.100">
    <property type="match status" value="1"/>
</dbReference>
<dbReference type="PATRIC" id="fig|1318743.3.peg.9"/>
<dbReference type="Pfam" id="PF25954">
    <property type="entry name" value="Beta-barrel_RND_2"/>
    <property type="match status" value="1"/>
</dbReference>
<dbReference type="GO" id="GO:1990281">
    <property type="term" value="C:efflux pump complex"/>
    <property type="evidence" value="ECO:0007669"/>
    <property type="project" value="TreeGrafter"/>
</dbReference>
<accession>A0A0M5L0S5</accession>
<dbReference type="Proteomes" id="UP000057213">
    <property type="component" value="Chromosome"/>
</dbReference>
<keyword evidence="2" id="KW-1133">Transmembrane helix</keyword>
<dbReference type="EMBL" id="CP010401">
    <property type="protein sequence ID" value="ALE02823.1"/>
    <property type="molecule type" value="Genomic_DNA"/>
</dbReference>
<dbReference type="Gene3D" id="2.40.30.170">
    <property type="match status" value="1"/>
</dbReference>
<feature type="transmembrane region" description="Helical" evidence="2">
    <location>
        <begin position="7"/>
        <end position="24"/>
    </location>
</feature>
<dbReference type="Pfam" id="PF25973">
    <property type="entry name" value="BSH_CzcB"/>
    <property type="match status" value="1"/>
</dbReference>
<proteinExistence type="inferred from homology"/>
<dbReference type="InterPro" id="IPR058647">
    <property type="entry name" value="BSH_CzcB-like"/>
</dbReference>
<evidence type="ECO:0000259" key="3">
    <source>
        <dbReference type="Pfam" id="PF25954"/>
    </source>
</evidence>
<gene>
    <name evidence="5" type="ORF">PU02_0009</name>
</gene>
<dbReference type="NCBIfam" id="TIGR01730">
    <property type="entry name" value="RND_mfp"/>
    <property type="match status" value="1"/>
</dbReference>
<protein>
    <submittedName>
        <fullName evidence="5">Putative Co/Zn/Cd efflux system membrane fusion protein</fullName>
    </submittedName>
</protein>
<dbReference type="RefSeq" id="WP_053943548.1">
    <property type="nucleotide sequence ID" value="NZ_CP010401.1"/>
</dbReference>
<dbReference type="OrthoDB" id="9806939at2"/>
<feature type="domain" description="CusB-like beta-barrel" evidence="3">
    <location>
        <begin position="216"/>
        <end position="287"/>
    </location>
</feature>
<evidence type="ECO:0000313" key="5">
    <source>
        <dbReference type="EMBL" id="ALE02823.1"/>
    </source>
</evidence>
<name>A0A0M5L0S5_9HYPH</name>
<dbReference type="KEGG" id="banc:PU02_0009"/>
<sequence>MGLLKKIIPLVLLVVVVAISYWWSNRGTEQVVSTVTERKDTSRKTNKPSVQMPAANVVVDLVKIQNFSENLNLIGNGRAVESVELIPWSAGIVDKIFASAGDRVQIGDVLAKLDSEKEEIAVARAKVQRDNSELTFSRILTLRSTNTATEMQEITARLELENADLTLRDAQLALDRREIRTPINGTVGIMPISLGSAVSTNTVISRVENKKRILVDIWVPEHYSSRLHEGDEVMIAPTSQLDQVSAGRIYALDNVVNADNRTFHAQIEIQNEKEAFMSGMSFVVTLQFHGGPLPVINPLAVQWDGRGSFVWRVTDGKAEYVPVSIIQRQADRVFVQAPLEKGDKIVIQGVQMLQPDRSVLVQNLSDYEEPLSVTNEQDAQ</sequence>
<keyword evidence="2" id="KW-0812">Transmembrane</keyword>
<keyword evidence="6" id="KW-1185">Reference proteome</keyword>
<dbReference type="AlphaFoldDB" id="A0A0M5L0S5"/>
<dbReference type="InterPro" id="IPR006143">
    <property type="entry name" value="RND_pump_MFP"/>
</dbReference>
<organism evidence="5 6">
    <name type="scientific">Bartonella ancashensis</name>
    <dbReference type="NCBI Taxonomy" id="1318743"/>
    <lineage>
        <taxon>Bacteria</taxon>
        <taxon>Pseudomonadati</taxon>
        <taxon>Pseudomonadota</taxon>
        <taxon>Alphaproteobacteria</taxon>
        <taxon>Hyphomicrobiales</taxon>
        <taxon>Bartonellaceae</taxon>
        <taxon>Bartonella</taxon>
    </lineage>
</organism>
<dbReference type="Gene3D" id="2.40.420.20">
    <property type="match status" value="1"/>
</dbReference>
<feature type="domain" description="CzcB-like barrel-sandwich hybrid" evidence="4">
    <location>
        <begin position="83"/>
        <end position="207"/>
    </location>
</feature>
<dbReference type="SUPFAM" id="SSF111369">
    <property type="entry name" value="HlyD-like secretion proteins"/>
    <property type="match status" value="1"/>
</dbReference>
<comment type="similarity">
    <text evidence="1">Belongs to the membrane fusion protein (MFP) (TC 8.A.1) family.</text>
</comment>
<evidence type="ECO:0000259" key="4">
    <source>
        <dbReference type="Pfam" id="PF25973"/>
    </source>
</evidence>
<dbReference type="GO" id="GO:0015562">
    <property type="term" value="F:efflux transmembrane transporter activity"/>
    <property type="evidence" value="ECO:0007669"/>
    <property type="project" value="TreeGrafter"/>
</dbReference>
<dbReference type="Gene3D" id="1.10.287.470">
    <property type="entry name" value="Helix hairpin bin"/>
    <property type="match status" value="1"/>
</dbReference>
<evidence type="ECO:0000313" key="6">
    <source>
        <dbReference type="Proteomes" id="UP000057213"/>
    </source>
</evidence>
<reference evidence="5 6" key="1">
    <citation type="journal article" date="2015" name="Genome Announc.">
        <title>Complete Genome Sequence of Bartonella ancashensis Strain 20.00, Isolated from the Blood of a Patient with Verruga Peruana.</title>
        <authorList>
            <person name="Hang J."/>
            <person name="Mullins K.E."/>
            <person name="Clifford R.J."/>
            <person name="Onmus-Leone F."/>
            <person name="Yang Y."/>
            <person name="Jiang J."/>
            <person name="Leguia M."/>
            <person name="Kasper M.R."/>
            <person name="Maguina C."/>
            <person name="Lesho E.P."/>
            <person name="Jarman R.G."/>
            <person name="Richards A.L."/>
            <person name="Blazes D."/>
        </authorList>
    </citation>
    <scope>NUCLEOTIDE SEQUENCE [LARGE SCALE GENOMIC DNA]</scope>
    <source>
        <strain evidence="5 6">20.00</strain>
    </source>
</reference>
<dbReference type="STRING" id="1318743.PU02_0009"/>
<dbReference type="PANTHER" id="PTHR30469">
    <property type="entry name" value="MULTIDRUG RESISTANCE PROTEIN MDTA"/>
    <property type="match status" value="1"/>
</dbReference>
<dbReference type="InterPro" id="IPR058792">
    <property type="entry name" value="Beta-barrel_RND_2"/>
</dbReference>
<keyword evidence="2" id="KW-0472">Membrane</keyword>
<evidence type="ECO:0000256" key="2">
    <source>
        <dbReference type="SAM" id="Phobius"/>
    </source>
</evidence>